<dbReference type="SUPFAM" id="SSF53383">
    <property type="entry name" value="PLP-dependent transferases"/>
    <property type="match status" value="1"/>
</dbReference>
<gene>
    <name evidence="6" type="ORF">A3B74_00625</name>
</gene>
<evidence type="ECO:0008006" key="8">
    <source>
        <dbReference type="Google" id="ProtNLM"/>
    </source>
</evidence>
<dbReference type="InterPro" id="IPR015421">
    <property type="entry name" value="PyrdxlP-dep_Trfase_major"/>
</dbReference>
<evidence type="ECO:0000256" key="2">
    <source>
        <dbReference type="ARBA" id="ARBA00037999"/>
    </source>
</evidence>
<dbReference type="GO" id="GO:0000271">
    <property type="term" value="P:polysaccharide biosynthetic process"/>
    <property type="evidence" value="ECO:0007669"/>
    <property type="project" value="TreeGrafter"/>
</dbReference>
<dbReference type="STRING" id="1798540.A3B74_00625"/>
<dbReference type="Pfam" id="PF01041">
    <property type="entry name" value="DegT_DnrJ_EryC1"/>
    <property type="match status" value="1"/>
</dbReference>
<protein>
    <recommendedName>
        <fullName evidence="8">Erythromycin biosynthesis sensory transduction protein eryC1</fullName>
    </recommendedName>
</protein>
<evidence type="ECO:0000256" key="4">
    <source>
        <dbReference type="PIRSR" id="PIRSR000390-2"/>
    </source>
</evidence>
<dbReference type="Gene3D" id="3.40.640.10">
    <property type="entry name" value="Type I PLP-dependent aspartate aminotransferase-like (Major domain)"/>
    <property type="match status" value="1"/>
</dbReference>
<evidence type="ECO:0000256" key="3">
    <source>
        <dbReference type="PIRSR" id="PIRSR000390-1"/>
    </source>
</evidence>
<comment type="similarity">
    <text evidence="2 5">Belongs to the DegT/DnrJ/EryC1 family.</text>
</comment>
<organism evidence="6 7">
    <name type="scientific">Candidatus Kerfeldbacteria bacterium RIFCSPHIGHO2_02_FULL_42_14</name>
    <dbReference type="NCBI Taxonomy" id="1798540"/>
    <lineage>
        <taxon>Bacteria</taxon>
        <taxon>Candidatus Kerfeldiibacteriota</taxon>
    </lineage>
</organism>
<sequence>MKVPLVDLKRQYVQIQSEIATAIQQVITDTAFVLGKYTEQFEVEFARYCQVQHCVGLNSGSDGLLLAYIACGVKAGDEVITVAHTFFATTEPLAHLGATPVFVDIDPTTYLIDPEKIEAAITPKTKVIVPVHLYGQMADMTNIMAIARKYNLKVIEDCAQAHGATHQGQKAGTFGDIGIYSFYPGKNLGAYGDAGCIVTNNSEYAQLVRKLRDHGRSSKYEYDIAGYSSRMDGLQAAILSTKLKYLEKWNKARRKAAAHYNELLPEEIKKPVETKNNRHVYHLYVIEVANRNRVLSYLTENGVEAGIHYPIPLHLQPPYSASVMSHTSLPRTEAAAKNILSLPLFPEITDEELQYIVRQVKTAIK</sequence>
<evidence type="ECO:0000256" key="1">
    <source>
        <dbReference type="ARBA" id="ARBA00022898"/>
    </source>
</evidence>
<evidence type="ECO:0000256" key="5">
    <source>
        <dbReference type="RuleBase" id="RU004508"/>
    </source>
</evidence>
<dbReference type="EMBL" id="MHKB01000009">
    <property type="protein sequence ID" value="OGY79336.1"/>
    <property type="molecule type" value="Genomic_DNA"/>
</dbReference>
<accession>A0A1G2AS67</accession>
<reference evidence="6 7" key="1">
    <citation type="journal article" date="2016" name="Nat. Commun.">
        <title>Thousands of microbial genomes shed light on interconnected biogeochemical processes in an aquifer system.</title>
        <authorList>
            <person name="Anantharaman K."/>
            <person name="Brown C.T."/>
            <person name="Hug L.A."/>
            <person name="Sharon I."/>
            <person name="Castelle C.J."/>
            <person name="Probst A.J."/>
            <person name="Thomas B.C."/>
            <person name="Singh A."/>
            <person name="Wilkins M.J."/>
            <person name="Karaoz U."/>
            <person name="Brodie E.L."/>
            <person name="Williams K.H."/>
            <person name="Hubbard S.S."/>
            <person name="Banfield J.F."/>
        </authorList>
    </citation>
    <scope>NUCLEOTIDE SEQUENCE [LARGE SCALE GENOMIC DNA]</scope>
</reference>
<keyword evidence="1 4" id="KW-0663">Pyridoxal phosphate</keyword>
<evidence type="ECO:0000313" key="7">
    <source>
        <dbReference type="Proteomes" id="UP000177165"/>
    </source>
</evidence>
<dbReference type="InterPro" id="IPR000653">
    <property type="entry name" value="DegT/StrS_aminotransferase"/>
</dbReference>
<dbReference type="Gene3D" id="3.90.1150.10">
    <property type="entry name" value="Aspartate Aminotransferase, domain 1"/>
    <property type="match status" value="1"/>
</dbReference>
<proteinExistence type="inferred from homology"/>
<feature type="active site" description="Proton acceptor" evidence="3">
    <location>
        <position position="186"/>
    </location>
</feature>
<dbReference type="AlphaFoldDB" id="A0A1G2AS67"/>
<dbReference type="InterPro" id="IPR015422">
    <property type="entry name" value="PyrdxlP-dep_Trfase_small"/>
</dbReference>
<dbReference type="FunFam" id="3.40.640.10:FF:000089">
    <property type="entry name" value="Aminotransferase, DegT/DnrJ/EryC1/StrS family"/>
    <property type="match status" value="1"/>
</dbReference>
<dbReference type="PANTHER" id="PTHR30244:SF36">
    <property type="entry name" value="3-OXO-GLUCOSE-6-PHOSPHATE:GLUTAMATE AMINOTRANSFERASE"/>
    <property type="match status" value="1"/>
</dbReference>
<dbReference type="InterPro" id="IPR015424">
    <property type="entry name" value="PyrdxlP-dep_Trfase"/>
</dbReference>
<evidence type="ECO:0000313" key="6">
    <source>
        <dbReference type="EMBL" id="OGY79336.1"/>
    </source>
</evidence>
<dbReference type="GO" id="GO:0030170">
    <property type="term" value="F:pyridoxal phosphate binding"/>
    <property type="evidence" value="ECO:0007669"/>
    <property type="project" value="UniProtKB-ARBA"/>
</dbReference>
<dbReference type="PANTHER" id="PTHR30244">
    <property type="entry name" value="TRANSAMINASE"/>
    <property type="match status" value="1"/>
</dbReference>
<name>A0A1G2AS67_9BACT</name>
<feature type="modified residue" description="N6-(pyridoxal phosphate)lysine" evidence="4">
    <location>
        <position position="186"/>
    </location>
</feature>
<dbReference type="CDD" id="cd00616">
    <property type="entry name" value="AHBA_syn"/>
    <property type="match status" value="1"/>
</dbReference>
<dbReference type="PIRSF" id="PIRSF000390">
    <property type="entry name" value="PLP_StrS"/>
    <property type="match status" value="1"/>
</dbReference>
<dbReference type="GO" id="GO:0008483">
    <property type="term" value="F:transaminase activity"/>
    <property type="evidence" value="ECO:0007669"/>
    <property type="project" value="TreeGrafter"/>
</dbReference>
<comment type="caution">
    <text evidence="6">The sequence shown here is derived from an EMBL/GenBank/DDBJ whole genome shotgun (WGS) entry which is preliminary data.</text>
</comment>
<dbReference type="Proteomes" id="UP000177165">
    <property type="component" value="Unassembled WGS sequence"/>
</dbReference>